<dbReference type="InterPro" id="IPR046936">
    <property type="entry name" value="BIM1-like"/>
</dbReference>
<feature type="compositionally biased region" description="Low complexity" evidence="8">
    <location>
        <begin position="173"/>
        <end position="194"/>
    </location>
</feature>
<dbReference type="EMBL" id="JAVHJO010000001">
    <property type="protein sequence ID" value="KAK6544450.1"/>
    <property type="molecule type" value="Genomic_DNA"/>
</dbReference>
<evidence type="ECO:0000256" key="9">
    <source>
        <dbReference type="SAM" id="SignalP"/>
    </source>
</evidence>
<evidence type="ECO:0000256" key="2">
    <source>
        <dbReference type="ARBA" id="ARBA00022475"/>
    </source>
</evidence>
<comment type="subcellular location">
    <subcellularLocation>
        <location evidence="1">Cell membrane</location>
        <topology evidence="1">Lipid-anchor</topology>
        <topology evidence="1">GPI-anchor</topology>
    </subcellularLocation>
</comment>
<evidence type="ECO:0000256" key="6">
    <source>
        <dbReference type="ARBA" id="ARBA00023180"/>
    </source>
</evidence>
<feature type="signal peptide" evidence="9">
    <location>
        <begin position="1"/>
        <end position="18"/>
    </location>
</feature>
<feature type="chain" id="PRO_5043866588" description="Copper acquisition factor BIM1-like domain-containing protein" evidence="9">
    <location>
        <begin position="19"/>
        <end position="221"/>
    </location>
</feature>
<dbReference type="GO" id="GO:0005886">
    <property type="term" value="C:plasma membrane"/>
    <property type="evidence" value="ECO:0007669"/>
    <property type="project" value="UniProtKB-SubCell"/>
</dbReference>
<evidence type="ECO:0000256" key="1">
    <source>
        <dbReference type="ARBA" id="ARBA00004609"/>
    </source>
</evidence>
<dbReference type="PANTHER" id="PTHR34992:SF1">
    <property type="entry name" value="COPPER ACQUISITION FACTOR BIM1-LIKE DOMAIN-CONTAINING PROTEIN"/>
    <property type="match status" value="1"/>
</dbReference>
<keyword evidence="6" id="KW-0325">Glycoprotein</keyword>
<dbReference type="PANTHER" id="PTHR34992">
    <property type="entry name" value="HYPHAL ANASTAMOSIS-7 PROTEIN"/>
    <property type="match status" value="1"/>
</dbReference>
<keyword evidence="12" id="KW-1185">Reference proteome</keyword>
<evidence type="ECO:0000313" key="11">
    <source>
        <dbReference type="EMBL" id="KAK6544450.1"/>
    </source>
</evidence>
<evidence type="ECO:0000256" key="8">
    <source>
        <dbReference type="SAM" id="MobiDB-lite"/>
    </source>
</evidence>
<evidence type="ECO:0000313" key="12">
    <source>
        <dbReference type="Proteomes" id="UP001365542"/>
    </source>
</evidence>
<evidence type="ECO:0000256" key="7">
    <source>
        <dbReference type="ARBA" id="ARBA00023288"/>
    </source>
</evidence>
<dbReference type="InterPro" id="IPR046530">
    <property type="entry name" value="BIM1-like_dom"/>
</dbReference>
<keyword evidence="3" id="KW-0336">GPI-anchor</keyword>
<dbReference type="CDD" id="cd21176">
    <property type="entry name" value="LPMO_auxiliary-like"/>
    <property type="match status" value="1"/>
</dbReference>
<organism evidence="11 12">
    <name type="scientific">Orbilia ellipsospora</name>
    <dbReference type="NCBI Taxonomy" id="2528407"/>
    <lineage>
        <taxon>Eukaryota</taxon>
        <taxon>Fungi</taxon>
        <taxon>Dikarya</taxon>
        <taxon>Ascomycota</taxon>
        <taxon>Pezizomycotina</taxon>
        <taxon>Orbiliomycetes</taxon>
        <taxon>Orbiliales</taxon>
        <taxon>Orbiliaceae</taxon>
        <taxon>Orbilia</taxon>
    </lineage>
</organism>
<dbReference type="AlphaFoldDB" id="A0AAV9XQQ6"/>
<dbReference type="Proteomes" id="UP001365542">
    <property type="component" value="Unassembled WGS sequence"/>
</dbReference>
<gene>
    <name evidence="11" type="ORF">TWF694_001145</name>
</gene>
<evidence type="ECO:0000256" key="4">
    <source>
        <dbReference type="ARBA" id="ARBA00022729"/>
    </source>
</evidence>
<keyword evidence="7" id="KW-0449">Lipoprotein</keyword>
<name>A0AAV9XQQ6_9PEZI</name>
<evidence type="ECO:0000256" key="3">
    <source>
        <dbReference type="ARBA" id="ARBA00022622"/>
    </source>
</evidence>
<evidence type="ECO:0000259" key="10">
    <source>
        <dbReference type="Pfam" id="PF20238"/>
    </source>
</evidence>
<proteinExistence type="predicted"/>
<sequence>MYAKAIILPFLAISTVSAHFTLRHPTPFGPSAAKQDYGPCGGYNLDENTAVTEFHVDGEAIAYSSSHPDVHVLFRVVEGTTANGDLNWSQVFPIVEQFGSGDFCEPMVVAPKDLVGKKGIFQVIQNAVDGMLYACAAVKFVSGSLSTLPDTCRNGTGVDASFSSDSSLEALMSNSPPSASSSQTTSAPTATNTPSEGSIKGLSIVASVFWSTVAVIFGMQL</sequence>
<evidence type="ECO:0000256" key="5">
    <source>
        <dbReference type="ARBA" id="ARBA00023136"/>
    </source>
</evidence>
<dbReference type="Pfam" id="PF20238">
    <property type="entry name" value="BIM1-like_dom"/>
    <property type="match status" value="1"/>
</dbReference>
<comment type="caution">
    <text evidence="11">The sequence shown here is derived from an EMBL/GenBank/DDBJ whole genome shotgun (WGS) entry which is preliminary data.</text>
</comment>
<feature type="region of interest" description="Disordered" evidence="8">
    <location>
        <begin position="168"/>
        <end position="194"/>
    </location>
</feature>
<reference evidence="11 12" key="1">
    <citation type="submission" date="2019-10" db="EMBL/GenBank/DDBJ databases">
        <authorList>
            <person name="Palmer J.M."/>
        </authorList>
    </citation>
    <scope>NUCLEOTIDE SEQUENCE [LARGE SCALE GENOMIC DNA]</scope>
    <source>
        <strain evidence="11 12">TWF694</strain>
    </source>
</reference>
<keyword evidence="4 9" id="KW-0732">Signal</keyword>
<feature type="domain" description="Copper acquisition factor BIM1-like" evidence="10">
    <location>
        <begin position="17"/>
        <end position="157"/>
    </location>
</feature>
<accession>A0AAV9XQQ6</accession>
<keyword evidence="2" id="KW-1003">Cell membrane</keyword>
<keyword evidence="5" id="KW-0472">Membrane</keyword>
<dbReference type="GO" id="GO:0098552">
    <property type="term" value="C:side of membrane"/>
    <property type="evidence" value="ECO:0007669"/>
    <property type="project" value="UniProtKB-KW"/>
</dbReference>
<protein>
    <recommendedName>
        <fullName evidence="10">Copper acquisition factor BIM1-like domain-containing protein</fullName>
    </recommendedName>
</protein>